<dbReference type="SUPFAM" id="SSF56219">
    <property type="entry name" value="DNase I-like"/>
    <property type="match status" value="1"/>
</dbReference>
<organism evidence="2">
    <name type="scientific">hydrothermal vent metagenome</name>
    <dbReference type="NCBI Taxonomy" id="652676"/>
    <lineage>
        <taxon>unclassified sequences</taxon>
        <taxon>metagenomes</taxon>
        <taxon>ecological metagenomes</taxon>
    </lineage>
</organism>
<dbReference type="AlphaFoldDB" id="A0A3B0R584"/>
<sequence>MINIVSWNIQCGRGTDGQIDFARIAHDIKKFGDVDVICLQEVARYDPELDDGEGADQMALLSVFFPEYESFFGPALSRRRKGDEHRRQFGNMILSKVPVLQMFNHLLPQPVPPVACKNMIRQALEIVVVTQTGPLRITTSHLEYHSEFQRLAQAERLCEIQNECARSDAAANVSPPSGPYAKVPRPINGVMCGDFNSLPDDPVYGFLTDIKKQPAGFLDAWLLAHPDTPHAPTCGVFDRQQWPEGAHCRDFFFLTKGLETAVITCAVNQQTAASDHQPILLTLAC</sequence>
<dbReference type="InterPro" id="IPR051916">
    <property type="entry name" value="GPI-anchor_lipid_remodeler"/>
</dbReference>
<proteinExistence type="predicted"/>
<dbReference type="Pfam" id="PF03372">
    <property type="entry name" value="Exo_endo_phos"/>
    <property type="match status" value="1"/>
</dbReference>
<name>A0A3B0R584_9ZZZZ</name>
<evidence type="ECO:0000313" key="2">
    <source>
        <dbReference type="EMBL" id="VAV86767.1"/>
    </source>
</evidence>
<protein>
    <submittedName>
        <fullName evidence="2">Metal-dependent hydrolase</fullName>
    </submittedName>
</protein>
<reference evidence="2" key="1">
    <citation type="submission" date="2018-06" db="EMBL/GenBank/DDBJ databases">
        <authorList>
            <person name="Zhirakovskaya E."/>
        </authorList>
    </citation>
    <scope>NUCLEOTIDE SEQUENCE</scope>
</reference>
<evidence type="ECO:0000259" key="1">
    <source>
        <dbReference type="Pfam" id="PF03372"/>
    </source>
</evidence>
<dbReference type="PANTHER" id="PTHR14859:SF0">
    <property type="entry name" value="ENDONUCLEASE_EXONUCLEASE_PHOSPHATASE FAMILY PROTEIN, EXPRESSED"/>
    <property type="match status" value="1"/>
</dbReference>
<accession>A0A3B0R584</accession>
<dbReference type="EMBL" id="UOEC01000014">
    <property type="protein sequence ID" value="VAV86767.1"/>
    <property type="molecule type" value="Genomic_DNA"/>
</dbReference>
<dbReference type="GO" id="GO:0005783">
    <property type="term" value="C:endoplasmic reticulum"/>
    <property type="evidence" value="ECO:0007669"/>
    <property type="project" value="TreeGrafter"/>
</dbReference>
<gene>
    <name evidence="2" type="ORF">MNBD_ALPHA08-440</name>
</gene>
<dbReference type="GO" id="GO:0006506">
    <property type="term" value="P:GPI anchor biosynthetic process"/>
    <property type="evidence" value="ECO:0007669"/>
    <property type="project" value="TreeGrafter"/>
</dbReference>
<feature type="domain" description="Endonuclease/exonuclease/phosphatase" evidence="1">
    <location>
        <begin position="5"/>
        <end position="276"/>
    </location>
</feature>
<dbReference type="InterPro" id="IPR036691">
    <property type="entry name" value="Endo/exonu/phosph_ase_sf"/>
</dbReference>
<dbReference type="GO" id="GO:0016787">
    <property type="term" value="F:hydrolase activity"/>
    <property type="evidence" value="ECO:0007669"/>
    <property type="project" value="UniProtKB-KW"/>
</dbReference>
<keyword evidence="2" id="KW-0378">Hydrolase</keyword>
<dbReference type="GO" id="GO:0016020">
    <property type="term" value="C:membrane"/>
    <property type="evidence" value="ECO:0007669"/>
    <property type="project" value="GOC"/>
</dbReference>
<dbReference type="Gene3D" id="3.60.10.10">
    <property type="entry name" value="Endonuclease/exonuclease/phosphatase"/>
    <property type="match status" value="1"/>
</dbReference>
<dbReference type="InterPro" id="IPR005135">
    <property type="entry name" value="Endo/exonuclease/phosphatase"/>
</dbReference>
<dbReference type="PANTHER" id="PTHR14859">
    <property type="entry name" value="CALCOFLUOR WHITE HYPERSENSITIVE PROTEIN PRECURSOR"/>
    <property type="match status" value="1"/>
</dbReference>